<keyword evidence="4 6" id="KW-1133">Transmembrane helix</keyword>
<sequence length="140" mass="15629">MTPARSAETIVQRRPSASWRARLARFFGVGVLNTLFGYLVYAGLLLLHASPLIALLLGTLCGVIFNYFSIGRLVFRQRGGWANFVRFIVAYAIVYAVNALLLKGLIHYLPLGPFLAQILCIPPSVLTSWVLMNQWVYKNA</sequence>
<dbReference type="InterPro" id="IPR007267">
    <property type="entry name" value="GtrA_DPMS_TM"/>
</dbReference>
<accession>A0A4Q1HGY9</accession>
<evidence type="ECO:0000256" key="6">
    <source>
        <dbReference type="SAM" id="Phobius"/>
    </source>
</evidence>
<dbReference type="RefSeq" id="WP_129151789.1">
    <property type="nucleotide sequence ID" value="NZ_JBHSDO010000012.1"/>
</dbReference>
<comment type="similarity">
    <text evidence="2">Belongs to the GtrA family.</text>
</comment>
<evidence type="ECO:0000259" key="7">
    <source>
        <dbReference type="Pfam" id="PF04138"/>
    </source>
</evidence>
<evidence type="ECO:0000256" key="4">
    <source>
        <dbReference type="ARBA" id="ARBA00022989"/>
    </source>
</evidence>
<keyword evidence="3 6" id="KW-0812">Transmembrane</keyword>
<name>A0A4Q1HGY9_9BURK</name>
<keyword evidence="5 6" id="KW-0472">Membrane</keyword>
<reference evidence="8 9" key="1">
    <citation type="journal article" date="2017" name="Int. J. Syst. Evol. Microbiol.">
        <title>Achromobacter aloeverae sp. nov., isolated from the root of Aloe vera (L.) Burm.f.</title>
        <authorList>
            <person name="Kuncharoen N."/>
            <person name="Muramatsu Y."/>
            <person name="Shibata C."/>
            <person name="Kamakura Y."/>
            <person name="Nakagawa Y."/>
            <person name="Tanasupawat S."/>
        </authorList>
    </citation>
    <scope>NUCLEOTIDE SEQUENCE [LARGE SCALE GENOMIC DNA]</scope>
    <source>
        <strain evidence="8 9">AVA-1</strain>
    </source>
</reference>
<dbReference type="PANTHER" id="PTHR38459">
    <property type="entry name" value="PROPHAGE BACTOPRENOL-LINKED GLUCOSE TRANSLOCASE HOMOLOG"/>
    <property type="match status" value="1"/>
</dbReference>
<evidence type="ECO:0000313" key="8">
    <source>
        <dbReference type="EMBL" id="RXN86790.1"/>
    </source>
</evidence>
<comment type="subcellular location">
    <subcellularLocation>
        <location evidence="1">Membrane</location>
        <topology evidence="1">Multi-pass membrane protein</topology>
    </subcellularLocation>
</comment>
<comment type="caution">
    <text evidence="8">The sequence shown here is derived from an EMBL/GenBank/DDBJ whole genome shotgun (WGS) entry which is preliminary data.</text>
</comment>
<dbReference type="Proteomes" id="UP000290849">
    <property type="component" value="Unassembled WGS sequence"/>
</dbReference>
<evidence type="ECO:0000256" key="1">
    <source>
        <dbReference type="ARBA" id="ARBA00004141"/>
    </source>
</evidence>
<dbReference type="EMBL" id="PYAL01000005">
    <property type="protein sequence ID" value="RXN86790.1"/>
    <property type="molecule type" value="Genomic_DNA"/>
</dbReference>
<dbReference type="AlphaFoldDB" id="A0A4Q1HGY9"/>
<feature type="domain" description="GtrA/DPMS transmembrane" evidence="7">
    <location>
        <begin position="25"/>
        <end position="136"/>
    </location>
</feature>
<gene>
    <name evidence="8" type="ORF">C7R54_17865</name>
</gene>
<dbReference type="PANTHER" id="PTHR38459:SF1">
    <property type="entry name" value="PROPHAGE BACTOPRENOL-LINKED GLUCOSE TRANSLOCASE HOMOLOG"/>
    <property type="match status" value="1"/>
</dbReference>
<feature type="transmembrane region" description="Helical" evidence="6">
    <location>
        <begin position="87"/>
        <end position="108"/>
    </location>
</feature>
<protein>
    <submittedName>
        <fullName evidence="8">Polysaccharide biosynthesis protein GtrA</fullName>
    </submittedName>
</protein>
<dbReference type="GO" id="GO:0000271">
    <property type="term" value="P:polysaccharide biosynthetic process"/>
    <property type="evidence" value="ECO:0007669"/>
    <property type="project" value="InterPro"/>
</dbReference>
<feature type="transmembrane region" description="Helical" evidence="6">
    <location>
        <begin position="52"/>
        <end position="75"/>
    </location>
</feature>
<dbReference type="InterPro" id="IPR051401">
    <property type="entry name" value="GtrA_CellWall_Glycosyl"/>
</dbReference>
<dbReference type="OrthoDB" id="9801620at2"/>
<evidence type="ECO:0000256" key="3">
    <source>
        <dbReference type="ARBA" id="ARBA00022692"/>
    </source>
</evidence>
<evidence type="ECO:0000313" key="9">
    <source>
        <dbReference type="Proteomes" id="UP000290849"/>
    </source>
</evidence>
<dbReference type="Pfam" id="PF04138">
    <property type="entry name" value="GtrA_DPMS_TM"/>
    <property type="match status" value="1"/>
</dbReference>
<evidence type="ECO:0000256" key="5">
    <source>
        <dbReference type="ARBA" id="ARBA00023136"/>
    </source>
</evidence>
<keyword evidence="9" id="KW-1185">Reference proteome</keyword>
<proteinExistence type="inferred from homology"/>
<feature type="transmembrane region" description="Helical" evidence="6">
    <location>
        <begin position="114"/>
        <end position="132"/>
    </location>
</feature>
<dbReference type="GO" id="GO:0005886">
    <property type="term" value="C:plasma membrane"/>
    <property type="evidence" value="ECO:0007669"/>
    <property type="project" value="TreeGrafter"/>
</dbReference>
<organism evidence="8 9">
    <name type="scientific">Achromobacter aloeverae</name>
    <dbReference type="NCBI Taxonomy" id="1750518"/>
    <lineage>
        <taxon>Bacteria</taxon>
        <taxon>Pseudomonadati</taxon>
        <taxon>Pseudomonadota</taxon>
        <taxon>Betaproteobacteria</taxon>
        <taxon>Burkholderiales</taxon>
        <taxon>Alcaligenaceae</taxon>
        <taxon>Achromobacter</taxon>
    </lineage>
</organism>
<evidence type="ECO:0000256" key="2">
    <source>
        <dbReference type="ARBA" id="ARBA00009399"/>
    </source>
</evidence>
<feature type="transmembrane region" description="Helical" evidence="6">
    <location>
        <begin position="23"/>
        <end position="46"/>
    </location>
</feature>